<proteinExistence type="predicted"/>
<protein>
    <recommendedName>
        <fullName evidence="3">Chemotaxis protein CheW</fullName>
    </recommendedName>
</protein>
<evidence type="ECO:0000313" key="2">
    <source>
        <dbReference type="Proteomes" id="UP000316093"/>
    </source>
</evidence>
<dbReference type="GO" id="GO:0006935">
    <property type="term" value="P:chemotaxis"/>
    <property type="evidence" value="ECO:0007669"/>
    <property type="project" value="InterPro"/>
</dbReference>
<reference evidence="1 2" key="1">
    <citation type="submission" date="2019-06" db="EMBL/GenBank/DDBJ databases">
        <title>A complete genome sequence for Luteibacter pinisoli MAH-14.</title>
        <authorList>
            <person name="Baltrus D.A."/>
        </authorList>
    </citation>
    <scope>NUCLEOTIDE SEQUENCE [LARGE SCALE GENOMIC DNA]</scope>
    <source>
        <strain evidence="1 2">MAH-14</strain>
    </source>
</reference>
<dbReference type="GO" id="GO:0007165">
    <property type="term" value="P:signal transduction"/>
    <property type="evidence" value="ECO:0007669"/>
    <property type="project" value="InterPro"/>
</dbReference>
<dbReference type="KEGG" id="lpy:FIV34_15585"/>
<evidence type="ECO:0000313" key="1">
    <source>
        <dbReference type="EMBL" id="QDE40527.1"/>
    </source>
</evidence>
<name>A0A4Y5Z5Q7_9GAMM</name>
<evidence type="ECO:0008006" key="3">
    <source>
        <dbReference type="Google" id="ProtNLM"/>
    </source>
</evidence>
<dbReference type="InterPro" id="IPR036061">
    <property type="entry name" value="CheW-like_dom_sf"/>
</dbReference>
<gene>
    <name evidence="1" type="ORF">FIV34_15585</name>
</gene>
<organism evidence="1 2">
    <name type="scientific">Luteibacter pinisoli</name>
    <dbReference type="NCBI Taxonomy" id="2589080"/>
    <lineage>
        <taxon>Bacteria</taxon>
        <taxon>Pseudomonadati</taxon>
        <taxon>Pseudomonadota</taxon>
        <taxon>Gammaproteobacteria</taxon>
        <taxon>Lysobacterales</taxon>
        <taxon>Rhodanobacteraceae</taxon>
        <taxon>Luteibacter</taxon>
    </lineage>
</organism>
<accession>A0A4Y5Z5Q7</accession>
<dbReference type="SUPFAM" id="SSF50341">
    <property type="entry name" value="CheW-like"/>
    <property type="match status" value="1"/>
</dbReference>
<dbReference type="EMBL" id="CP041046">
    <property type="protein sequence ID" value="QDE40527.1"/>
    <property type="molecule type" value="Genomic_DNA"/>
</dbReference>
<dbReference type="OrthoDB" id="5565759at2"/>
<dbReference type="RefSeq" id="WP_139984344.1">
    <property type="nucleotide sequence ID" value="NZ_CP041046.1"/>
</dbReference>
<keyword evidence="2" id="KW-1185">Reference proteome</keyword>
<dbReference type="AlphaFoldDB" id="A0A4Y5Z5Q7"/>
<dbReference type="Proteomes" id="UP000316093">
    <property type="component" value="Chromosome"/>
</dbReference>
<sequence>MIGNMSDAEQIVAGYLAELLTPAPVTADASPAQVTVVAIESWRNTAAQPAPETPTVPPRYLLCVAAGVRVAVSMADVTHMLPMPPLTPPRNASPICLGRWRHPSGEARVADLAAILSPDMAGAPAPTLVLLGDRRWALACEVTDEPVEIDAAHVQWRDGATTRPWLAGMSKEPRCGVIGTAALIAWLEQELGP</sequence>